<keyword evidence="1" id="KW-0812">Transmembrane</keyword>
<sequence length="168" mass="17488">MTAAVALRRWAVSTIVAAVLIRAVTSVFTFFMVGPLTGFVLTWWYGSGAGLGLLVVEYFAAVVAALAGIVGAAQAATGGHAAIRRATALGWVLLADIATYVGSATVPAMVYGDWSALAGGAYLLIVGPNLALAAAAGMIVRRGRDAKRQQVLLAGPYRRKPRLSQLDW</sequence>
<dbReference type="EMBL" id="BOMM01000029">
    <property type="protein sequence ID" value="GIE11587.1"/>
    <property type="molecule type" value="Genomic_DNA"/>
</dbReference>
<dbReference type="AlphaFoldDB" id="A0A919J1C9"/>
<feature type="transmembrane region" description="Helical" evidence="1">
    <location>
        <begin position="12"/>
        <end position="45"/>
    </location>
</feature>
<dbReference type="Proteomes" id="UP000598174">
    <property type="component" value="Unassembled WGS sequence"/>
</dbReference>
<keyword evidence="1" id="KW-0472">Membrane</keyword>
<dbReference type="RefSeq" id="WP_203818102.1">
    <property type="nucleotide sequence ID" value="NZ_BAAABP010000058.1"/>
</dbReference>
<keyword evidence="1" id="KW-1133">Transmembrane helix</keyword>
<comment type="caution">
    <text evidence="2">The sequence shown here is derived from an EMBL/GenBank/DDBJ whole genome shotgun (WGS) entry which is preliminary data.</text>
</comment>
<feature type="transmembrane region" description="Helical" evidence="1">
    <location>
        <begin position="51"/>
        <end position="76"/>
    </location>
</feature>
<gene>
    <name evidence="2" type="ORF">Afe05nite_34270</name>
</gene>
<keyword evidence="3" id="KW-1185">Reference proteome</keyword>
<accession>A0A919J1C9</accession>
<reference evidence="2" key="1">
    <citation type="submission" date="2021-01" db="EMBL/GenBank/DDBJ databases">
        <title>Whole genome shotgun sequence of Actinoplanes ferrugineus NBRC 15555.</title>
        <authorList>
            <person name="Komaki H."/>
            <person name="Tamura T."/>
        </authorList>
    </citation>
    <scope>NUCLEOTIDE SEQUENCE</scope>
    <source>
        <strain evidence="2">NBRC 15555</strain>
    </source>
</reference>
<proteinExistence type="predicted"/>
<evidence type="ECO:0000313" key="3">
    <source>
        <dbReference type="Proteomes" id="UP000598174"/>
    </source>
</evidence>
<protein>
    <submittedName>
        <fullName evidence="2">Uncharacterized protein</fullName>
    </submittedName>
</protein>
<evidence type="ECO:0000313" key="2">
    <source>
        <dbReference type="EMBL" id="GIE11587.1"/>
    </source>
</evidence>
<name>A0A919J1C9_9ACTN</name>
<evidence type="ECO:0000256" key="1">
    <source>
        <dbReference type="SAM" id="Phobius"/>
    </source>
</evidence>
<feature type="transmembrane region" description="Helical" evidence="1">
    <location>
        <begin position="88"/>
        <end position="110"/>
    </location>
</feature>
<organism evidence="2 3">
    <name type="scientific">Paractinoplanes ferrugineus</name>
    <dbReference type="NCBI Taxonomy" id="113564"/>
    <lineage>
        <taxon>Bacteria</taxon>
        <taxon>Bacillati</taxon>
        <taxon>Actinomycetota</taxon>
        <taxon>Actinomycetes</taxon>
        <taxon>Micromonosporales</taxon>
        <taxon>Micromonosporaceae</taxon>
        <taxon>Paractinoplanes</taxon>
    </lineage>
</organism>
<feature type="transmembrane region" description="Helical" evidence="1">
    <location>
        <begin position="116"/>
        <end position="140"/>
    </location>
</feature>